<protein>
    <recommendedName>
        <fullName evidence="3">Adenylate kinase</fullName>
    </recommendedName>
</protein>
<evidence type="ECO:0000313" key="2">
    <source>
        <dbReference type="EMBL" id="RLU21694.1"/>
    </source>
</evidence>
<reference evidence="2" key="1">
    <citation type="journal article" date="2018" name="Genome Res.">
        <title>The genomic architecture and molecular evolution of ant odorant receptors.</title>
        <authorList>
            <person name="McKenzie S.K."/>
            <person name="Kronauer D.J.C."/>
        </authorList>
    </citation>
    <scope>NUCLEOTIDE SEQUENCE [LARGE SCALE GENOMIC DNA]</scope>
    <source>
        <strain evidence="2">Clonal line C1</strain>
    </source>
</reference>
<feature type="chain" id="PRO_5018055103" description="Adenylate kinase" evidence="1">
    <location>
        <begin position="18"/>
        <end position="251"/>
    </location>
</feature>
<evidence type="ECO:0008006" key="3">
    <source>
        <dbReference type="Google" id="ProtNLM"/>
    </source>
</evidence>
<proteinExistence type="predicted"/>
<evidence type="ECO:0000256" key="1">
    <source>
        <dbReference type="SAM" id="SignalP"/>
    </source>
</evidence>
<dbReference type="AlphaFoldDB" id="A0A3L8DMN3"/>
<dbReference type="OrthoDB" id="522106at2759"/>
<organism evidence="2">
    <name type="scientific">Ooceraea biroi</name>
    <name type="common">Clonal raider ant</name>
    <name type="synonym">Cerapachys biroi</name>
    <dbReference type="NCBI Taxonomy" id="2015173"/>
    <lineage>
        <taxon>Eukaryota</taxon>
        <taxon>Metazoa</taxon>
        <taxon>Ecdysozoa</taxon>
        <taxon>Arthropoda</taxon>
        <taxon>Hexapoda</taxon>
        <taxon>Insecta</taxon>
        <taxon>Pterygota</taxon>
        <taxon>Neoptera</taxon>
        <taxon>Endopterygota</taxon>
        <taxon>Hymenoptera</taxon>
        <taxon>Apocrita</taxon>
        <taxon>Aculeata</taxon>
        <taxon>Formicoidea</taxon>
        <taxon>Formicidae</taxon>
        <taxon>Dorylinae</taxon>
        <taxon>Ooceraea</taxon>
    </lineage>
</organism>
<reference evidence="2" key="2">
    <citation type="submission" date="2018-07" db="EMBL/GenBank/DDBJ databases">
        <authorList>
            <person name="Mckenzie S.K."/>
            <person name="Kronauer D.J.C."/>
        </authorList>
    </citation>
    <scope>NUCLEOTIDE SEQUENCE</scope>
    <source>
        <strain evidence="2">Clonal line C1</strain>
    </source>
</reference>
<dbReference type="Proteomes" id="UP000279307">
    <property type="component" value="Chromosome 6"/>
</dbReference>
<dbReference type="Gene3D" id="3.40.50.300">
    <property type="entry name" value="P-loop containing nucleotide triphosphate hydrolases"/>
    <property type="match status" value="1"/>
</dbReference>
<name>A0A3L8DMN3_OOCBI</name>
<keyword evidence="1" id="KW-0732">Signal</keyword>
<sequence length="251" mass="28182">MYLGSTFAMWIMELVTQLLIQQPEDPIVFMKQCVQHAIRKRDIPRVILIAPPNFDKMTLAKILQDETGVCPVTLDDLRALASAKNACLYYDANEIAIRMKEILMSGVLHNSGWTLVDIPRNKKEARALQRVGVIPTHVIQIITSNEDETQKKLTTSSLSCKSCSSTEDMKKLDYKRTLRGLREAYTNCLIEVEADSRTMQQLGRDCAALTKIPKHYGAPSLFRIVLIGPPGSGYHSLAKDISERFNLICGN</sequence>
<dbReference type="EMBL" id="QOIP01000006">
    <property type="protein sequence ID" value="RLU21694.1"/>
    <property type="molecule type" value="Genomic_DNA"/>
</dbReference>
<gene>
    <name evidence="2" type="ORF">DMN91_006070</name>
</gene>
<feature type="signal peptide" evidence="1">
    <location>
        <begin position="1"/>
        <end position="17"/>
    </location>
</feature>
<accession>A0A3L8DMN3</accession>
<dbReference type="InterPro" id="IPR027417">
    <property type="entry name" value="P-loop_NTPase"/>
</dbReference>
<comment type="caution">
    <text evidence="2">The sequence shown here is derived from an EMBL/GenBank/DDBJ whole genome shotgun (WGS) entry which is preliminary data.</text>
</comment>